<organism evidence="2 3">
    <name type="scientific">Caenorhabditis elegans</name>
    <dbReference type="NCBI Taxonomy" id="6239"/>
    <lineage>
        <taxon>Eukaryota</taxon>
        <taxon>Metazoa</taxon>
        <taxon>Ecdysozoa</taxon>
        <taxon>Nematoda</taxon>
        <taxon>Chromadorea</taxon>
        <taxon>Rhabditida</taxon>
        <taxon>Rhabditina</taxon>
        <taxon>Rhabditomorpha</taxon>
        <taxon>Rhabditoidea</taxon>
        <taxon>Rhabditidae</taxon>
        <taxon>Peloderinae</taxon>
        <taxon>Caenorhabditis</taxon>
    </lineage>
</organism>
<dbReference type="AGR" id="WB:WBGene00013052"/>
<dbReference type="CTD" id="190110"/>
<dbReference type="KEGG" id="cel:CELE_Y50E8A.9"/>
<proteinExistence type="predicted"/>
<dbReference type="Proteomes" id="UP000001940">
    <property type="component" value="Chromosome V"/>
</dbReference>
<evidence type="ECO:0000313" key="3">
    <source>
        <dbReference type="Proteomes" id="UP000001940"/>
    </source>
</evidence>
<dbReference type="EMBL" id="BX284605">
    <property type="protein sequence ID" value="CCQ25663.1"/>
    <property type="molecule type" value="Genomic_DNA"/>
</dbReference>
<evidence type="ECO:0000313" key="4">
    <source>
        <dbReference type="WormBase" id="Y50E8A.9c"/>
    </source>
</evidence>
<dbReference type="ExpressionAtlas" id="L8E6J6">
    <property type="expression patterns" value="baseline and differential"/>
</dbReference>
<evidence type="ECO:0000256" key="1">
    <source>
        <dbReference type="SAM" id="MobiDB-lite"/>
    </source>
</evidence>
<dbReference type="AlphaFoldDB" id="L8E6J6"/>
<keyword evidence="3" id="KW-1185">Reference proteome</keyword>
<dbReference type="OrthoDB" id="191150at2759"/>
<name>L8E6J6_CAEEL</name>
<accession>L8E6J6</accession>
<evidence type="ECO:0000313" key="2">
    <source>
        <dbReference type="EMBL" id="CCQ25663.1"/>
    </source>
</evidence>
<gene>
    <name evidence="2 4" type="primary">scrm-7</name>
    <name evidence="2" type="ORF">CELE_Y50E8A.9</name>
    <name evidence="4" type="ORF">Y50E8A.9</name>
</gene>
<protein>
    <submittedName>
        <fullName evidence="2">Phospholipid scramblase</fullName>
    </submittedName>
</protein>
<dbReference type="RefSeq" id="NP_001263891.1">
    <property type="nucleotide sequence ID" value="NM_001276962.2"/>
</dbReference>
<reference evidence="2 3" key="1">
    <citation type="journal article" date="1998" name="Science">
        <title>Genome sequence of the nematode C. elegans: a platform for investigating biology.</title>
        <authorList>
            <consortium name="The C. elegans sequencing consortium"/>
            <person name="Sulson J.E."/>
            <person name="Waterston R."/>
        </authorList>
    </citation>
    <scope>NUCLEOTIDE SEQUENCE [LARGE SCALE GENOMIC DNA]</scope>
    <source>
        <strain evidence="2 3">Bristol N2</strain>
    </source>
</reference>
<dbReference type="HOGENOM" id="CLU_2322507_0_0_1"/>
<feature type="region of interest" description="Disordered" evidence="1">
    <location>
        <begin position="1"/>
        <end position="34"/>
    </location>
</feature>
<dbReference type="GeneID" id="190110"/>
<dbReference type="Bgee" id="WBGene00013052">
    <property type="expression patterns" value="Expressed in pharyngeal muscle cell (C elegans) and 3 other cell types or tissues"/>
</dbReference>
<dbReference type="WormBase" id="Y50E8A.9c">
    <property type="protein sequence ID" value="CE48148"/>
    <property type="gene ID" value="WBGene00013052"/>
    <property type="gene designation" value="scrm-7"/>
</dbReference>
<sequence>MTMETKQDDVEADGSEVRAQAGRGGHMPQVRSTPIVLPNQVASMPVRMTVSYTEKHHMSLPWDLFGRQVSHVFVHACRLSIGDTDCECVKCGRVQLPIF</sequence>